<gene>
    <name evidence="2" type="ORF">WJ33_31235</name>
</gene>
<evidence type="ECO:0000313" key="3">
    <source>
        <dbReference type="Proteomes" id="UP000064029"/>
    </source>
</evidence>
<feature type="transmembrane region" description="Helical" evidence="1">
    <location>
        <begin position="49"/>
        <end position="70"/>
    </location>
</feature>
<dbReference type="OrthoDB" id="8912631at2"/>
<evidence type="ECO:0000256" key="1">
    <source>
        <dbReference type="SAM" id="Phobius"/>
    </source>
</evidence>
<comment type="caution">
    <text evidence="2">The sequence shown here is derived from an EMBL/GenBank/DDBJ whole genome shotgun (WGS) entry which is preliminary data.</text>
</comment>
<name>A0A103R5L9_9BURK</name>
<proteinExistence type="predicted"/>
<keyword evidence="1" id="KW-0472">Membrane</keyword>
<sequence>MKEEPTLATNLEQPRAELRATTTPALGETGTSHADAGAAGRAKRDIAGYVAPVLISSIVTLLALAPVLYVRLAHLPKPVATVDLQQLVVLGQQRYLDRRNVQAAASAPDVSTATAASAEFARDLSAAVIELGATCKCVLVNKAAVLNSDAITDYTDQLRDKLKLPAATSGAPR</sequence>
<dbReference type="RefSeq" id="WP_059755104.1">
    <property type="nucleotide sequence ID" value="NZ_CP013415.1"/>
</dbReference>
<keyword evidence="1" id="KW-0812">Transmembrane</keyword>
<accession>A0A103R5L9</accession>
<organism evidence="2 3">
    <name type="scientific">Burkholderia ubonensis</name>
    <dbReference type="NCBI Taxonomy" id="101571"/>
    <lineage>
        <taxon>Bacteria</taxon>
        <taxon>Pseudomonadati</taxon>
        <taxon>Pseudomonadota</taxon>
        <taxon>Betaproteobacteria</taxon>
        <taxon>Burkholderiales</taxon>
        <taxon>Burkholderiaceae</taxon>
        <taxon>Burkholderia</taxon>
        <taxon>Burkholderia cepacia complex</taxon>
    </lineage>
</organism>
<dbReference type="EMBL" id="LOXM01000185">
    <property type="protein sequence ID" value="KVG61652.1"/>
    <property type="molecule type" value="Genomic_DNA"/>
</dbReference>
<evidence type="ECO:0000313" key="2">
    <source>
        <dbReference type="EMBL" id="KVG61652.1"/>
    </source>
</evidence>
<reference evidence="2 3" key="1">
    <citation type="submission" date="2015-11" db="EMBL/GenBank/DDBJ databases">
        <title>Expanding the genomic diversity of Burkholderia species for the development of highly accurate diagnostics.</title>
        <authorList>
            <person name="Sahl J."/>
            <person name="Keim P."/>
            <person name="Wagner D."/>
        </authorList>
    </citation>
    <scope>NUCLEOTIDE SEQUENCE [LARGE SCALE GENOMIC DNA]</scope>
    <source>
        <strain evidence="2 3">MSMB2036</strain>
    </source>
</reference>
<dbReference type="Proteomes" id="UP000064029">
    <property type="component" value="Unassembled WGS sequence"/>
</dbReference>
<protein>
    <submittedName>
        <fullName evidence="2">Uncharacterized protein</fullName>
    </submittedName>
</protein>
<keyword evidence="1" id="KW-1133">Transmembrane helix</keyword>
<dbReference type="AlphaFoldDB" id="A0A103R5L9"/>